<dbReference type="GO" id="GO:0008270">
    <property type="term" value="F:zinc ion binding"/>
    <property type="evidence" value="ECO:0007669"/>
    <property type="project" value="UniProtKB-KW"/>
</dbReference>
<dbReference type="Gene3D" id="3.90.580.10">
    <property type="entry name" value="Zinc finger, CHC2-type domain"/>
    <property type="match status" value="1"/>
</dbReference>
<dbReference type="AlphaFoldDB" id="A0A0G4KB29"/>
<keyword evidence="2" id="KW-0639">Primosome</keyword>
<dbReference type="PROSITE" id="PS50880">
    <property type="entry name" value="TOPRIM"/>
    <property type="match status" value="1"/>
</dbReference>
<dbReference type="Proteomes" id="UP000043763">
    <property type="component" value="Unassembled WGS sequence"/>
</dbReference>
<evidence type="ECO:0000259" key="10">
    <source>
        <dbReference type="PROSITE" id="PS50880"/>
    </source>
</evidence>
<sequence>MYKSADDIKKQYSIIDIAIRLGLNIDRNNKAICPFHNDKNPSLSFNIKDNYYHCFSCGASGDNIKLVMELLKCSFNEAIIFITGNDYKSIKYNNKDYIKENKVVKVTIIEENYSDIYNRFIDLLDNEEALYYLKNRCITEKQVIENKIKNIPKDRKKQFFIINELLKHYSEENLIKSGILSKNKENNNLYLFHYRHRLIIPYFDTDIQNINSVQGRNIDNEEIKPKYLFNRNAKDSIYNIHKLSDIKDLIICEGAIDALSLERLGYCSIALAGVSKVNLLEKYDILKKYNIYSFSDNDNAGKQLIKDIYNIDNYKGSFVINSFTANNDIKDINELLIKSNIKSFKINNIEYNYFEMPNDKICILDYYIFTKNELQYIKNKKDFNKSLYLLSLDKKRLTEKEYKLKYGEIN</sequence>
<evidence type="ECO:0000256" key="3">
    <source>
        <dbReference type="ARBA" id="ARBA00022679"/>
    </source>
</evidence>
<dbReference type="Pfam" id="PF13155">
    <property type="entry name" value="Toprim_2"/>
    <property type="match status" value="1"/>
</dbReference>
<accession>A0A0G4KB29</accession>
<evidence type="ECO:0000256" key="9">
    <source>
        <dbReference type="ARBA" id="ARBA00023163"/>
    </source>
</evidence>
<keyword evidence="12" id="KW-1185">Reference proteome</keyword>
<keyword evidence="5" id="KW-0235">DNA replication</keyword>
<keyword evidence="3" id="KW-0808">Transferase</keyword>
<evidence type="ECO:0000256" key="4">
    <source>
        <dbReference type="ARBA" id="ARBA00022695"/>
    </source>
</evidence>
<dbReference type="GO" id="GO:0000428">
    <property type="term" value="C:DNA-directed RNA polymerase complex"/>
    <property type="evidence" value="ECO:0007669"/>
    <property type="project" value="UniProtKB-KW"/>
</dbReference>
<keyword evidence="8" id="KW-0862">Zinc</keyword>
<gene>
    <name evidence="11" type="ORF">BRSU_2814</name>
</gene>
<proteinExistence type="predicted"/>
<dbReference type="InterPro" id="IPR037068">
    <property type="entry name" value="DNA_primase_core_N_sf"/>
</dbReference>
<dbReference type="GO" id="GO:1990077">
    <property type="term" value="C:primosome complex"/>
    <property type="evidence" value="ECO:0007669"/>
    <property type="project" value="UniProtKB-KW"/>
</dbReference>
<dbReference type="SUPFAM" id="SSF56731">
    <property type="entry name" value="DNA primase core"/>
    <property type="match status" value="1"/>
</dbReference>
<dbReference type="Pfam" id="PF08275">
    <property type="entry name" value="DNAG_N"/>
    <property type="match status" value="1"/>
</dbReference>
<dbReference type="InterPro" id="IPR013264">
    <property type="entry name" value="DNAG_N"/>
</dbReference>
<dbReference type="GO" id="GO:0003677">
    <property type="term" value="F:DNA binding"/>
    <property type="evidence" value="ECO:0007669"/>
    <property type="project" value="InterPro"/>
</dbReference>
<dbReference type="OrthoDB" id="9803773at2"/>
<feature type="domain" description="Toprim" evidence="10">
    <location>
        <begin position="247"/>
        <end position="324"/>
    </location>
</feature>
<dbReference type="CDD" id="cd01029">
    <property type="entry name" value="TOPRIM_primases"/>
    <property type="match status" value="1"/>
</dbReference>
<keyword evidence="6" id="KW-0479">Metal-binding</keyword>
<keyword evidence="9" id="KW-0804">Transcription</keyword>
<name>A0A0G4KB29_9SPIR</name>
<dbReference type="InterPro" id="IPR034154">
    <property type="entry name" value="TOPRIM_DnaG/twinkle"/>
</dbReference>
<dbReference type="PANTHER" id="PTHR30313:SF2">
    <property type="entry name" value="DNA PRIMASE"/>
    <property type="match status" value="1"/>
</dbReference>
<dbReference type="SUPFAM" id="SSF57783">
    <property type="entry name" value="Zinc beta-ribbon"/>
    <property type="match status" value="1"/>
</dbReference>
<dbReference type="RefSeq" id="WP_048596178.1">
    <property type="nucleotide sequence ID" value="NZ_CVLB01000004.1"/>
</dbReference>
<dbReference type="InterPro" id="IPR050219">
    <property type="entry name" value="DnaG_primase"/>
</dbReference>
<keyword evidence="1" id="KW-0240">DNA-directed RNA polymerase</keyword>
<dbReference type="GO" id="GO:0005737">
    <property type="term" value="C:cytoplasm"/>
    <property type="evidence" value="ECO:0007669"/>
    <property type="project" value="TreeGrafter"/>
</dbReference>
<protein>
    <submittedName>
        <fullName evidence="11">DNA primase-like protein</fullName>
    </submittedName>
</protein>
<dbReference type="Gene3D" id="3.40.1360.10">
    <property type="match status" value="1"/>
</dbReference>
<dbReference type="GO" id="GO:0006269">
    <property type="term" value="P:DNA replication, synthesis of primer"/>
    <property type="evidence" value="ECO:0007669"/>
    <property type="project" value="UniProtKB-KW"/>
</dbReference>
<dbReference type="EMBL" id="CVLB01000004">
    <property type="protein sequence ID" value="CRF35702.1"/>
    <property type="molecule type" value="Genomic_DNA"/>
</dbReference>
<evidence type="ECO:0000313" key="11">
    <source>
        <dbReference type="EMBL" id="CRF35702.1"/>
    </source>
</evidence>
<evidence type="ECO:0000313" key="12">
    <source>
        <dbReference type="Proteomes" id="UP000043763"/>
    </source>
</evidence>
<dbReference type="InterPro" id="IPR036977">
    <property type="entry name" value="DNA_primase_Znf_CHC2"/>
</dbReference>
<organism evidence="11 12">
    <name type="scientific">Brachyspira suanatina</name>
    <dbReference type="NCBI Taxonomy" id="381802"/>
    <lineage>
        <taxon>Bacteria</taxon>
        <taxon>Pseudomonadati</taxon>
        <taxon>Spirochaetota</taxon>
        <taxon>Spirochaetia</taxon>
        <taxon>Brachyspirales</taxon>
        <taxon>Brachyspiraceae</taxon>
        <taxon>Brachyspira</taxon>
    </lineage>
</organism>
<keyword evidence="4" id="KW-0548">Nucleotidyltransferase</keyword>
<dbReference type="Gene3D" id="3.90.980.10">
    <property type="entry name" value="DNA primase, catalytic core, N-terminal domain"/>
    <property type="match status" value="1"/>
</dbReference>
<dbReference type="GO" id="GO:0003899">
    <property type="term" value="F:DNA-directed RNA polymerase activity"/>
    <property type="evidence" value="ECO:0007669"/>
    <property type="project" value="InterPro"/>
</dbReference>
<dbReference type="InterPro" id="IPR006171">
    <property type="entry name" value="TOPRIM_dom"/>
</dbReference>
<evidence type="ECO:0000256" key="5">
    <source>
        <dbReference type="ARBA" id="ARBA00022705"/>
    </source>
</evidence>
<evidence type="ECO:0000256" key="6">
    <source>
        <dbReference type="ARBA" id="ARBA00022723"/>
    </source>
</evidence>
<evidence type="ECO:0000256" key="1">
    <source>
        <dbReference type="ARBA" id="ARBA00022478"/>
    </source>
</evidence>
<keyword evidence="7" id="KW-0863">Zinc-finger</keyword>
<dbReference type="SMART" id="SM00400">
    <property type="entry name" value="ZnF_CHCC"/>
    <property type="match status" value="1"/>
</dbReference>
<evidence type="ECO:0000256" key="7">
    <source>
        <dbReference type="ARBA" id="ARBA00022771"/>
    </source>
</evidence>
<evidence type="ECO:0000256" key="8">
    <source>
        <dbReference type="ARBA" id="ARBA00022833"/>
    </source>
</evidence>
<reference evidence="12" key="1">
    <citation type="submission" date="2015-04" db="EMBL/GenBank/DDBJ databases">
        <authorList>
            <person name="Mushtaq Mamoona"/>
        </authorList>
    </citation>
    <scope>NUCLEOTIDE SEQUENCE [LARGE SCALE GENOMIC DNA]</scope>
    <source>
        <strain evidence="12">AN4859/03</strain>
    </source>
</reference>
<evidence type="ECO:0000256" key="2">
    <source>
        <dbReference type="ARBA" id="ARBA00022515"/>
    </source>
</evidence>
<dbReference type="PANTHER" id="PTHR30313">
    <property type="entry name" value="DNA PRIMASE"/>
    <property type="match status" value="1"/>
</dbReference>
<dbReference type="Pfam" id="PF01807">
    <property type="entry name" value="Zn_ribbon_DnaG"/>
    <property type="match status" value="1"/>
</dbReference>
<dbReference type="InterPro" id="IPR002694">
    <property type="entry name" value="Znf_CHC2"/>
</dbReference>